<evidence type="ECO:0000313" key="2">
    <source>
        <dbReference type="EMBL" id="KAJ1647618.1"/>
    </source>
</evidence>
<feature type="compositionally biased region" description="Basic and acidic residues" evidence="1">
    <location>
        <begin position="347"/>
        <end position="357"/>
    </location>
</feature>
<sequence>MPLYSETPDAVSQPSLPNRRETMTESEDSNGGNKSNSNIDAHQNTTATVQHLSDMLRSTELNWQSCPSDSGSDTVDTVRIVKSSGLLRNRLAHYYYHDRVSGGGLSDLSSVEEFDDADSPDLGIELELLQQKDNSDLSSEPCNTEAGNVGSLSVKHADALRWCPQFLSETNVANMSSEIRQLTSETVIRTDDIVQDLSHFSDLEHHRHYYPLRQRSEKNLHPYTKLVWTNPKDLLDSANRRRDISLLYDLSKREVSARNDMQEMDVQEDSEDEEYVPGMTEAVEQESQIMDFYMDSVGDDPGLSQILDDLSPSKNLRKSLAVAPLSARAHKEGLTYKHLAARRRQAKTSDHRREDRSGSFPSVEALLAGRSASQFDSTTENVRRQDDGDDDDPSSIIEVKAQQPNARQKHSLHDVQQGVKLSGSESHAATPTGSRRRRLLSRRRNIDHSDVSNDDESLPTAKARKLNKISRRHIRGVLPFSFMRGFDREKQTEIQEEVKRWQHRKEERPRMHRVLSSSPRPDMAMEGDSDSIDRALNHNRNRGFSEIKDASEANDALALSKRQPLFEFNFLDIYKWSYPEHAPIEQTGHAPDFLRIAARECRRRADTLETDDPWRKHIRIALRAKHELEDEDMAQSILGAWRLGIMDVRRVYFCDDEQDTTEDDLEEEQKLDSTMYLEQGCRDSCNEQGDPAIVISDDEAAEDNSLLDVSGRGLLIGSGRSARGPRYQRRLNRGSKRVSGKSRLYPLPMMPYGDRYSTGPLHRHRQTVHKETPAANGIRAVIGEFAAFDSDHESDKSKGDRMTKDHRSLGYPNASFMKLPPTEAAIGQHASQRRRDEVKRQEFVQRFNRWQPTSASGLDASRSRAYSNRKPGGHRSRYALQSSGAPVRQAEFLFDEDPVLKEPHSSGSLVARAHVQRKKQTRIIAKQQSSKSGLVALNAVAERIGRAASRKQMPLTRKKPGNNASSFRSAPRKTAQPTRVQLRLATGAADREQQEQLGIPSFVGEEEGDEPELPFGLLSGMRFHSDSWIGQGGIQRMQRLLHHQLQTETHDMGAEADVFDYNDILSISIDATVDEFCQAFDMLCMVWRESSATDAVLRWMEFSQLFVFRRSKQPKDLAAITKGILGCTHAQLPTSDAPVALVLGVTLMQLSREIQNWRLYETERRGAVGYECEELEAWSVERLAKEIDNCVLVAAGLLPLKTDITFLGFEAQIVVALLHALRTGSEFVPLAPVEDAALRACASSKHIGAYWRALARLATLAQINQDGVAAPRPAAQWHRALGSLVEVAVDKDLRPGLGDAGVRQVFVRVHRLVSLGLRVAPTSRLHVLLFRFLEARKFASLGIEPAPALPRFFTRYSGTIPMQGGLDTCTVLWLRALDAAFADWAGQLDEPGASKILRGMRVLVSKLLPTRILTVDSSQGLAALANYYAVVLFFLHAVPRVVVRPARLYSQLQALLRFRESASFTARRVYFEAWSAAASILGLHQRLALEKSGSRDVDKLVSCSNGSSTEAIDTEYFAAQGVDASVADYFLALSAAVSGWADAVDVVLAEKSADAWRLADAALAYAVRVLQSAVLAGHAPTVLLLILKLLQTRPMTGIVAAAMSSSAANAVGSDTRFSILGRMRAIVDIWQQTVAARDTPGSAAAKTASGVACTDAEAAAKAAGADGMLSCSQSEFGFIDSSDLLAVAAEAEELERQAAFAPVDRAILQTIHGNFIPDIRRTIISRFSTLGPSPRIDKRGLDTVVLMLTEMVAICVDAGIRTWESFLDEYGRDSLYLIPDTEGRRHVLVVFAVCAVDILRRKDKSAGALEHLIKDIWFASICDIRLSGHVQRLTALLHWCDSHGSETPVFDMVPISSNLLVDQRGMLKHSIGQRSAVDDFAPEEAAAVTVAFVDCVLQKIVALASSEHCSAGLTHLFCSWINRLVSAQNQIRESFSGASLRASDDWQLIDAMSERILALVRAHCAELLPINT</sequence>
<dbReference type="EMBL" id="JANBOH010000024">
    <property type="protein sequence ID" value="KAJ1647618.1"/>
    <property type="molecule type" value="Genomic_DNA"/>
</dbReference>
<evidence type="ECO:0000256" key="1">
    <source>
        <dbReference type="SAM" id="MobiDB-lite"/>
    </source>
</evidence>
<feature type="compositionally biased region" description="Basic residues" evidence="1">
    <location>
        <begin position="434"/>
        <end position="443"/>
    </location>
</feature>
<feature type="compositionally biased region" description="Polar residues" evidence="1">
    <location>
        <begin position="423"/>
        <end position="433"/>
    </location>
</feature>
<comment type="caution">
    <text evidence="2">The sequence shown here is derived from an EMBL/GenBank/DDBJ whole genome shotgun (WGS) entry which is preliminary data.</text>
</comment>
<feature type="region of interest" description="Disordered" evidence="1">
    <location>
        <begin position="854"/>
        <end position="882"/>
    </location>
</feature>
<feature type="region of interest" description="Disordered" evidence="1">
    <location>
        <begin position="1"/>
        <end position="41"/>
    </location>
</feature>
<dbReference type="Proteomes" id="UP001145021">
    <property type="component" value="Unassembled WGS sequence"/>
</dbReference>
<feature type="region of interest" description="Disordered" evidence="1">
    <location>
        <begin position="948"/>
        <end position="980"/>
    </location>
</feature>
<feature type="compositionally biased region" description="Polar residues" evidence="1">
    <location>
        <begin position="371"/>
        <end position="380"/>
    </location>
</feature>
<feature type="region of interest" description="Disordered" evidence="1">
    <location>
        <begin position="334"/>
        <end position="459"/>
    </location>
</feature>
<name>A0A9W8CMG6_9FUNG</name>
<proteinExistence type="predicted"/>
<feature type="region of interest" description="Disordered" evidence="1">
    <location>
        <begin position="502"/>
        <end position="525"/>
    </location>
</feature>
<protein>
    <submittedName>
        <fullName evidence="2">Uncharacterized protein</fullName>
    </submittedName>
</protein>
<feature type="compositionally biased region" description="Polar residues" evidence="1">
    <location>
        <begin position="29"/>
        <end position="41"/>
    </location>
</feature>
<keyword evidence="3" id="KW-1185">Reference proteome</keyword>
<feature type="region of interest" description="Disordered" evidence="1">
    <location>
        <begin position="732"/>
        <end position="751"/>
    </location>
</feature>
<gene>
    <name evidence="2" type="ORF">LPJ64_000997</name>
</gene>
<accession>A0A9W8CMG6</accession>
<reference evidence="2" key="1">
    <citation type="submission" date="2022-07" db="EMBL/GenBank/DDBJ databases">
        <title>Phylogenomic reconstructions and comparative analyses of Kickxellomycotina fungi.</title>
        <authorList>
            <person name="Reynolds N.K."/>
            <person name="Stajich J.E."/>
            <person name="Barry K."/>
            <person name="Grigoriev I.V."/>
            <person name="Crous P."/>
            <person name="Smith M.E."/>
        </authorList>
    </citation>
    <scope>NUCLEOTIDE SEQUENCE</scope>
    <source>
        <strain evidence="2">NBRC 105413</strain>
    </source>
</reference>
<evidence type="ECO:0000313" key="3">
    <source>
        <dbReference type="Proteomes" id="UP001145021"/>
    </source>
</evidence>
<organism evidence="2 3">
    <name type="scientific">Coemansia asiatica</name>
    <dbReference type="NCBI Taxonomy" id="1052880"/>
    <lineage>
        <taxon>Eukaryota</taxon>
        <taxon>Fungi</taxon>
        <taxon>Fungi incertae sedis</taxon>
        <taxon>Zoopagomycota</taxon>
        <taxon>Kickxellomycotina</taxon>
        <taxon>Kickxellomycetes</taxon>
        <taxon>Kickxellales</taxon>
        <taxon>Kickxellaceae</taxon>
        <taxon>Coemansia</taxon>
    </lineage>
</organism>